<dbReference type="InterPro" id="IPR046848">
    <property type="entry name" value="E_motif"/>
</dbReference>
<accession>S8CQJ4</accession>
<sequence length="521" mass="58465">MERCRSLDHVKQLQAHLAILGHGHTHFYAFKLIRLCTIRLANLRYARCLLDKFFSPNVYMYAAVISSYASVSDHESAVLLYRDMLRGSRSRPNHFIFSSILKSWAELLRGYGAESVHAQVAKMGYGGYQAVRTAILDAYSRYKADVRIARKVFDEMSERNVVLFTAMISAYGRCGQVGNAVLLFEGMPSEIKDIPSWNSVISGCAQNGLFQEAIEYFRRMMTVEEGGANPPNQATFVSVLSALGNSGNLKLGRSIHGHIYRNGISFDSFVANSLVDMYGKCGSFQHSRLVFDGLEAKDAASWNSLINSYAIHGRTREAIACFRDMQQHGGEEAKPDAVTFVALLSACAHREYVSEGCRYFDTMIREFGIEPQIEHYGCLVDLLCRSGRFEEAMGIVKGMRIPPDEVVWGSMLHGCRIHRATDLGKLAVEKLIELDPNNGGYRAMLANLYGEMGSWESVQRVREAMHEENDDKPAGCSWIEVENRVHSFHSVDKFHRRIEEVYAVLSCIVDASSTPEIIMPL</sequence>
<dbReference type="EMBL" id="AUSU01002127">
    <property type="protein sequence ID" value="EPS69424.1"/>
    <property type="molecule type" value="Genomic_DNA"/>
</dbReference>
<keyword evidence="4" id="KW-1185">Reference proteome</keyword>
<evidence type="ECO:0000313" key="4">
    <source>
        <dbReference type="Proteomes" id="UP000015453"/>
    </source>
</evidence>
<dbReference type="InterPro" id="IPR011990">
    <property type="entry name" value="TPR-like_helical_dom_sf"/>
</dbReference>
<reference evidence="3 4" key="1">
    <citation type="journal article" date="2013" name="BMC Genomics">
        <title>The miniature genome of a carnivorous plant Genlisea aurea contains a low number of genes and short non-coding sequences.</title>
        <authorList>
            <person name="Leushkin E.V."/>
            <person name="Sutormin R.A."/>
            <person name="Nabieva E.R."/>
            <person name="Penin A.A."/>
            <person name="Kondrashov A.S."/>
            <person name="Logacheva M.D."/>
        </authorList>
    </citation>
    <scope>NUCLEOTIDE SEQUENCE [LARGE SCALE GENOMIC DNA]</scope>
</reference>
<name>S8CQJ4_9LAMI</name>
<dbReference type="OrthoDB" id="597215at2759"/>
<dbReference type="InterPro" id="IPR002885">
    <property type="entry name" value="PPR_rpt"/>
</dbReference>
<dbReference type="FunFam" id="1.25.40.10:FF:000184">
    <property type="entry name" value="Pentatricopeptide repeat-containing protein, chloroplastic"/>
    <property type="match status" value="1"/>
</dbReference>
<dbReference type="Pfam" id="PF13041">
    <property type="entry name" value="PPR_2"/>
    <property type="match status" value="1"/>
</dbReference>
<feature type="repeat" description="PPR" evidence="2">
    <location>
        <begin position="336"/>
        <end position="371"/>
    </location>
</feature>
<evidence type="ECO:0008006" key="5">
    <source>
        <dbReference type="Google" id="ProtNLM"/>
    </source>
</evidence>
<dbReference type="PANTHER" id="PTHR47926:SF453">
    <property type="entry name" value="PENTATRICOPEPTIDE REPEAT (PPR) SUPERFAMILY PROTEIN"/>
    <property type="match status" value="1"/>
</dbReference>
<dbReference type="InterPro" id="IPR046960">
    <property type="entry name" value="PPR_At4g14850-like_plant"/>
</dbReference>
<dbReference type="AlphaFoldDB" id="S8CQJ4"/>
<evidence type="ECO:0000313" key="3">
    <source>
        <dbReference type="EMBL" id="EPS69424.1"/>
    </source>
</evidence>
<feature type="repeat" description="PPR" evidence="2">
    <location>
        <begin position="298"/>
        <end position="332"/>
    </location>
</feature>
<protein>
    <recommendedName>
        <fullName evidence="5">Pentatricopeptide repeat-containing protein</fullName>
    </recommendedName>
</protein>
<dbReference type="Pfam" id="PF01535">
    <property type="entry name" value="PPR"/>
    <property type="match status" value="4"/>
</dbReference>
<gene>
    <name evidence="3" type="ORF">M569_05340</name>
</gene>
<dbReference type="PROSITE" id="PS51375">
    <property type="entry name" value="PPR"/>
    <property type="match status" value="4"/>
</dbReference>
<feature type="repeat" description="PPR" evidence="2">
    <location>
        <begin position="160"/>
        <end position="190"/>
    </location>
</feature>
<keyword evidence="1" id="KW-0677">Repeat</keyword>
<dbReference type="Proteomes" id="UP000015453">
    <property type="component" value="Unassembled WGS sequence"/>
</dbReference>
<dbReference type="GO" id="GO:0009451">
    <property type="term" value="P:RNA modification"/>
    <property type="evidence" value="ECO:0007669"/>
    <property type="project" value="InterPro"/>
</dbReference>
<dbReference type="SUPFAM" id="SSF48452">
    <property type="entry name" value="TPR-like"/>
    <property type="match status" value="1"/>
</dbReference>
<dbReference type="Gene3D" id="1.25.40.10">
    <property type="entry name" value="Tetratricopeptide repeat domain"/>
    <property type="match status" value="3"/>
</dbReference>
<dbReference type="GO" id="GO:0003723">
    <property type="term" value="F:RNA binding"/>
    <property type="evidence" value="ECO:0007669"/>
    <property type="project" value="InterPro"/>
</dbReference>
<dbReference type="PANTHER" id="PTHR47926">
    <property type="entry name" value="PENTATRICOPEPTIDE REPEAT-CONTAINING PROTEIN"/>
    <property type="match status" value="1"/>
</dbReference>
<organism evidence="3 4">
    <name type="scientific">Genlisea aurea</name>
    <dbReference type="NCBI Taxonomy" id="192259"/>
    <lineage>
        <taxon>Eukaryota</taxon>
        <taxon>Viridiplantae</taxon>
        <taxon>Streptophyta</taxon>
        <taxon>Embryophyta</taxon>
        <taxon>Tracheophyta</taxon>
        <taxon>Spermatophyta</taxon>
        <taxon>Magnoliopsida</taxon>
        <taxon>eudicotyledons</taxon>
        <taxon>Gunneridae</taxon>
        <taxon>Pentapetalae</taxon>
        <taxon>asterids</taxon>
        <taxon>lamiids</taxon>
        <taxon>Lamiales</taxon>
        <taxon>Lentibulariaceae</taxon>
        <taxon>Genlisea</taxon>
    </lineage>
</organism>
<feature type="repeat" description="PPR" evidence="2">
    <location>
        <begin position="193"/>
        <end position="223"/>
    </location>
</feature>
<proteinExistence type="predicted"/>
<dbReference type="NCBIfam" id="TIGR00756">
    <property type="entry name" value="PPR"/>
    <property type="match status" value="4"/>
</dbReference>
<dbReference type="Pfam" id="PF20431">
    <property type="entry name" value="E_motif"/>
    <property type="match status" value="1"/>
</dbReference>
<comment type="caution">
    <text evidence="3">The sequence shown here is derived from an EMBL/GenBank/DDBJ whole genome shotgun (WGS) entry which is preliminary data.</text>
</comment>
<evidence type="ECO:0000256" key="2">
    <source>
        <dbReference type="PROSITE-ProRule" id="PRU00708"/>
    </source>
</evidence>
<evidence type="ECO:0000256" key="1">
    <source>
        <dbReference type="ARBA" id="ARBA00022737"/>
    </source>
</evidence>